<dbReference type="Gene3D" id="3.30.9.30">
    <property type="match status" value="1"/>
</dbReference>
<dbReference type="NCBIfam" id="NF005720">
    <property type="entry name" value="PRK07538.1"/>
    <property type="match status" value="1"/>
</dbReference>
<keyword evidence="2" id="KW-0503">Monooxygenase</keyword>
<feature type="domain" description="FAD-binding" evidence="3">
    <location>
        <begin position="2"/>
        <end position="172"/>
    </location>
</feature>
<evidence type="ECO:0000259" key="3">
    <source>
        <dbReference type="Pfam" id="PF01494"/>
    </source>
</evidence>
<gene>
    <name evidence="4" type="ORF">BRAD3257_1807</name>
</gene>
<feature type="domain" description="FAD-binding" evidence="3">
    <location>
        <begin position="294"/>
        <end position="358"/>
    </location>
</feature>
<dbReference type="PRINTS" id="PR00420">
    <property type="entry name" value="RNGMNOXGNASE"/>
</dbReference>
<dbReference type="Gene3D" id="3.50.50.60">
    <property type="entry name" value="FAD/NAD(P)-binding domain"/>
    <property type="match status" value="1"/>
</dbReference>
<dbReference type="GO" id="GO:0004497">
    <property type="term" value="F:monooxygenase activity"/>
    <property type="evidence" value="ECO:0007669"/>
    <property type="project" value="UniProtKB-KW"/>
</dbReference>
<dbReference type="InterPro" id="IPR002938">
    <property type="entry name" value="FAD-bd"/>
</dbReference>
<dbReference type="AlphaFoldDB" id="A0A2U3PUV0"/>
<dbReference type="RefSeq" id="WP_122406428.1">
    <property type="nucleotide sequence ID" value="NZ_LS398110.1"/>
</dbReference>
<proteinExistence type="predicted"/>
<dbReference type="PANTHER" id="PTHR13789">
    <property type="entry name" value="MONOOXYGENASE"/>
    <property type="match status" value="1"/>
</dbReference>
<evidence type="ECO:0000313" key="4">
    <source>
        <dbReference type="EMBL" id="SPP92922.1"/>
    </source>
</evidence>
<dbReference type="SUPFAM" id="SSF54373">
    <property type="entry name" value="FAD-linked reductases, C-terminal domain"/>
    <property type="match status" value="1"/>
</dbReference>
<reference evidence="4 5" key="1">
    <citation type="submission" date="2018-03" db="EMBL/GenBank/DDBJ databases">
        <authorList>
            <person name="Gully D."/>
        </authorList>
    </citation>
    <scope>NUCLEOTIDE SEQUENCE [LARGE SCALE GENOMIC DNA]</scope>
    <source>
        <strain evidence="4">ORS3257</strain>
    </source>
</reference>
<accession>A0A2U3PUV0</accession>
<dbReference type="KEGG" id="bvz:BRAD3257_1807"/>
<evidence type="ECO:0000256" key="1">
    <source>
        <dbReference type="ARBA" id="ARBA00023002"/>
    </source>
</evidence>
<organism evidence="4 5">
    <name type="scientific">Bradyrhizobium vignae</name>
    <dbReference type="NCBI Taxonomy" id="1549949"/>
    <lineage>
        <taxon>Bacteria</taxon>
        <taxon>Pseudomonadati</taxon>
        <taxon>Pseudomonadota</taxon>
        <taxon>Alphaproteobacteria</taxon>
        <taxon>Hyphomicrobiales</taxon>
        <taxon>Nitrobacteraceae</taxon>
        <taxon>Bradyrhizobium</taxon>
    </lineage>
</organism>
<protein>
    <recommendedName>
        <fullName evidence="3">FAD-binding domain-containing protein</fullName>
    </recommendedName>
</protein>
<dbReference type="InterPro" id="IPR036188">
    <property type="entry name" value="FAD/NAD-bd_sf"/>
</dbReference>
<sequence>MTVLIAGGGIGGLTLALSLHQVGVECRVFESVPALKPLGVGINVLPHAVRELFELGLKEKLESVGVLTKDLCYFSKHGKPIISEPRGLEAGYRWPQFSINRGKLQQLLLDAVIERMGAECVLTGHHISSWSDTPNGVRAEFINKASGEVVGAYEGALLVGADGIHSGVRQGLYPEEGPPLWTGRIMWRGVTLAEPFLSGRSVLMAGYQAQKFLCYPISNVPDENGKYEINWVAARQLPETYDWHQQDWNRAGSLEDYLPWFKEWDFGWLDIPGLMRNCSRSYEFPLVDRDPLPRWSFGSVTLLGDAAHPMYPIGSNGASQAILDARTLTREILEHGETPSALHAYEAERRPATAEIVKLNRRNGPEHVMQIVEERAPNGFDVVTDVISQSELEEIGANYRRVAGFQVEELNARPPIVSLPKSRAG</sequence>
<dbReference type="Proteomes" id="UP000246085">
    <property type="component" value="Chromosome BRAD3257"/>
</dbReference>
<dbReference type="PANTHER" id="PTHR13789:SF268">
    <property type="entry name" value="5-METHYLPHENAZINE-1-CARBOXYLATE 1-MONOOXYGENASE"/>
    <property type="match status" value="1"/>
</dbReference>
<keyword evidence="1" id="KW-0560">Oxidoreductase</keyword>
<dbReference type="GO" id="GO:0071949">
    <property type="term" value="F:FAD binding"/>
    <property type="evidence" value="ECO:0007669"/>
    <property type="project" value="InterPro"/>
</dbReference>
<dbReference type="InterPro" id="IPR050493">
    <property type="entry name" value="FAD-dep_Monooxygenase_BioMet"/>
</dbReference>
<dbReference type="EMBL" id="LS398110">
    <property type="protein sequence ID" value="SPP92922.1"/>
    <property type="molecule type" value="Genomic_DNA"/>
</dbReference>
<evidence type="ECO:0000256" key="2">
    <source>
        <dbReference type="ARBA" id="ARBA00023033"/>
    </source>
</evidence>
<name>A0A2U3PUV0_9BRAD</name>
<evidence type="ECO:0000313" key="5">
    <source>
        <dbReference type="Proteomes" id="UP000246085"/>
    </source>
</evidence>
<dbReference type="SUPFAM" id="SSF51905">
    <property type="entry name" value="FAD/NAD(P)-binding domain"/>
    <property type="match status" value="1"/>
</dbReference>
<dbReference type="Pfam" id="PF01494">
    <property type="entry name" value="FAD_binding_3"/>
    <property type="match status" value="2"/>
</dbReference>